<evidence type="ECO:0000313" key="7">
    <source>
        <dbReference type="EMBL" id="NHZ80833.1"/>
    </source>
</evidence>
<feature type="domain" description="SD-repeat containing protein B" evidence="6">
    <location>
        <begin position="1658"/>
        <end position="1743"/>
    </location>
</feature>
<feature type="domain" description="DUF11" evidence="5">
    <location>
        <begin position="176"/>
        <end position="294"/>
    </location>
</feature>
<proteinExistence type="predicted"/>
<keyword evidence="2" id="KW-0964">Secreted</keyword>
<feature type="domain" description="SD-repeat containing protein B" evidence="6">
    <location>
        <begin position="1784"/>
        <end position="1867"/>
    </location>
</feature>
<dbReference type="InterPro" id="IPR047589">
    <property type="entry name" value="DUF11_rpt"/>
</dbReference>
<evidence type="ECO:0000313" key="8">
    <source>
        <dbReference type="Proteomes" id="UP000621455"/>
    </source>
</evidence>
<protein>
    <submittedName>
        <fullName evidence="7">DUF11 domain-containing protein</fullName>
    </submittedName>
</protein>
<feature type="domain" description="DUF11" evidence="5">
    <location>
        <begin position="302"/>
        <end position="420"/>
    </location>
</feature>
<feature type="domain" description="SD-repeat containing protein B" evidence="6">
    <location>
        <begin position="2380"/>
        <end position="2444"/>
    </location>
</feature>
<feature type="domain" description="SD-repeat containing protein B" evidence="6">
    <location>
        <begin position="1150"/>
        <end position="1249"/>
    </location>
</feature>
<gene>
    <name evidence="7" type="ORF">F2P44_16350</name>
</gene>
<dbReference type="NCBIfam" id="TIGR01451">
    <property type="entry name" value="B_ant_repeat"/>
    <property type="match status" value="4"/>
</dbReference>
<feature type="domain" description="DUF11" evidence="5">
    <location>
        <begin position="428"/>
        <end position="552"/>
    </location>
</feature>
<feature type="domain" description="SD-repeat containing protein B" evidence="6">
    <location>
        <begin position="1400"/>
        <end position="1474"/>
    </location>
</feature>
<comment type="subcellular location">
    <subcellularLocation>
        <location evidence="1">Secreted</location>
    </subcellularLocation>
</comment>
<organism evidence="7 8">
    <name type="scientific">Massilia frigida</name>
    <dbReference type="NCBI Taxonomy" id="2609281"/>
    <lineage>
        <taxon>Bacteria</taxon>
        <taxon>Pseudomonadati</taxon>
        <taxon>Pseudomonadota</taxon>
        <taxon>Betaproteobacteria</taxon>
        <taxon>Burkholderiales</taxon>
        <taxon>Oxalobacteraceae</taxon>
        <taxon>Telluria group</taxon>
        <taxon>Massilia</taxon>
    </lineage>
</organism>
<dbReference type="Pfam" id="PF17210">
    <property type="entry name" value="SdrD_B"/>
    <property type="match status" value="11"/>
</dbReference>
<dbReference type="Gene3D" id="2.60.40.1120">
    <property type="entry name" value="Carboxypeptidase-like, regulatory domain"/>
    <property type="match status" value="1"/>
</dbReference>
<dbReference type="Gene3D" id="2.60.40.10">
    <property type="entry name" value="Immunoglobulins"/>
    <property type="match status" value="14"/>
</dbReference>
<feature type="domain" description="SD-repeat containing protein B" evidence="6">
    <location>
        <begin position="2257"/>
        <end position="2331"/>
    </location>
</feature>
<dbReference type="PANTHER" id="PTHR23303">
    <property type="entry name" value="CARBOXYPEPTIDASE REGULATORY REGION-CONTAINING"/>
    <property type="match status" value="1"/>
</dbReference>
<name>A0ABX0N909_9BURK</name>
<feature type="domain" description="SD-repeat containing protein B" evidence="6">
    <location>
        <begin position="1906"/>
        <end position="1979"/>
    </location>
</feature>
<feature type="domain" description="SD-repeat containing protein B" evidence="6">
    <location>
        <begin position="1268"/>
        <end position="1359"/>
    </location>
</feature>
<dbReference type="Pfam" id="PF01345">
    <property type="entry name" value="DUF11"/>
    <property type="match status" value="8"/>
</dbReference>
<evidence type="ECO:0000259" key="6">
    <source>
        <dbReference type="Pfam" id="PF17210"/>
    </source>
</evidence>
<sequence length="3108" mass="314085">MMKPIMFKSALQVVKSRSSRVFACLLRVSAIALLGLPLQAAAVDLLISQLTDTPDPAVRGGTILYSASVTNNTSDVANNVKVVFTLDPQTSFVSVSDPACVHDAGTNKVTCSYAKVAGDGAGAGTADLLDIDLTVRTLATAGQTVNLLAAVSTTDADSNAGNNSLSQLTTIDNGADLSLVLNGSPASLMASGTLVYTANLTNNGPDAAGATRATFTLSPNLSYLSAAGSGWSCGAAGQVVTCNRPSAAKGALPDIIINTKATGTITGTITSTGVVTISGSATDFNNANDASSANTTITVGTDLAVTKTVSQALVGSGQPVSFTLAPRNLGPMPATNVVVSDSVPAGFAIISASGTGWTCTVNGQNVSCTRASFAVGTLQDIVISATAPVVAAQTAATNSASIGSDTPDGDLTNNSGSVNISIVPDGVDLSITKAKTPNPVAQGANMVSTMRVTNHGPRAAAVGEVKIVETLPPGETFVSASGANWSCAAQVGQDITCTYNVALALNASTSNLGLTTTATLSGTLTNTACAVFTDSGGVQADPVPANNCASATSVSTLTPNSADLQLTKSAAPGTLDWNAPTITYLLTITNAGPAESTNVILSDLIPGHIAGKTVVNASKTGGTSPAGFTCTTGAMVTCFLSSGTMALGSTVEISVTVTRPLLDSSGEPGNKWVNSASVRSNVQGDPVPANNVATADVIVDPVADLTITNTVTPGSVPAGTNATYVLTINNNGPSTANGVTVVDVFNIPEGSMTFISAVASNGGSCAYDAAAKTLNCTMGNMASGATRTVTITVRPDYMDNAPNPRNIGSTATVATSSNESDYANNSGTNALAVTAATLDLLVNNTDNVDPMGFVPAAAGPVFPDNVVTYRNTITNRGPSVATHLVLTYVMKPPVGKSMTFLGGKLLPDGQVYTNYCTQVGNAVTGPAQMSITCNFPTSDILMGNNANTDLYLDFHVDTQPTGSGDTYQSTVSVSSREPEQLMPNNSADQSTTIKMRVDLKLTKAAFAYNGSTNALATAVQLREPFFWVLTLNNAGPGNSSGTVVSDSLPAGLTLYTGGAAAPYNAAPYTAGLTWSTNNGAPTSGTCSAGATISCNVGLLESGKAATVRIPVIATAVNAALENCGNATTNDVERSAVDNRGCATVAVQRSSIAGFVYEDGNNDAAKGAGENGITGVTLRLDGVDIYGNTVTNVTTTTTAGGAYLFDNRSPGTYKVTEVQPATYLDGKEAAGSVAGTASDASGDEISNIVLPASTNATGYLFGELKPATLSGFVFVDLDTDAVRDVTNVPATDESAGVTSVTMTLTGTDDLGPVNATVPTGANGAYSFANLRPGTYQVVQATLPGVTHTGMTIGSKGGNDGATALAANTPVIGATKRTIGNVPLVAGDAAVNYNFGESGQGLGGIVYADLNNNGIKDAGEPGIAGVSVTLSGNTSTGTSVCVAISPNPCTIVTDSSGGYGFAGLPASDATGYVLTEQSQASAPLSSYADGIDTVGTVNGVVRGSKTNDRFSGIVIGTGQFGSNYNFGESSASLAGKVYLDADRSNTLNGADTLLPGVTVTLSGTTATGANLCTIVSNCVGTTDANGNYLFTGLPASNGAGYTVTETQPVDFIDATNTLGTGATVPGNLGLAPGNSAFTGVVLTGGQKGIDYLFGEATGKLSGFVYADKNNNGTMDADESGIAGVTLNLSGTAASGGNACGTPTCVATTGPDGAYTFSFLRNANGAGYTVTETQPAAYLDGITRKGNVGGAACAGCVDNVANVIGTIAYAVATTHTDFNFGELVPASISGTVYADSNQDASVTTGEQIAGVTVTLSGTDDRGAAVSLSTTTAADGTYRFDKLRPSSGAAYTVTETHPAGYNDFPGNTGSQPGTIGGITTGVAVPNSIGGLPLAQGDNGVNYNFREIGASIAGAVYFDANDNGVRDTGDTPLAGVVVRLTGPVPRTTVTGADGSFLFTGLMAGTYTVLETQPGGVSDGIDAAGSVGGTINAPKNSITGINLTPGTAAVNYLFGERGAPNTGSLAGTVYVDTNKDGKRDSNEQLLNGVTLTLKGSDGTLRTVQTDTNGNYLFPVLAPGTYTLVETQPAGLSDFEAATGTKIGTLGGGTAGLNTVATIVIPPAGGAATGYDFREINPVSTGLAKLGGTVYVDGNKNAKREPGEALPGVTVTLTGVDANGVAIPARTTVTGADGSYLFTDLVPGTYTVVETQPVAYGDFPTNTGSALGTVGGTLDKGPNKTTAIVLVAGTDARDYDFREAGSSLAGVVYRDDNHNGVQDAGEPGIAGVPLSAIGGKGEAGRATTDADGRFLIVGLPADTYSLVETHPAGYTDGKETPGKIAGVVVGSVDNSAFDNTAPKNTISAIKLGVAQDGTDYLFGERRARLEGYVYVDANHNGQMDAGETPLPGVHVSMTGIDACTMGCVAVTGADGKYVFENLVPGRYTLLESQTDLPTSKYMDGKETAGVAGGKVDNSSFGTAPSQNTIAQFDVTNDIIAANGGVVGGYLFGERLRPGPATRAPIISGYVWMDRGHTRNRPENHEGVKDWTVVLTQNGKPVCTVKSDAKGYYQFDSLRCPGYEGTGLPTGPGFEIVFTKDGNGMPIVPTSAGNAGTPVVGKITGITLTDNSDITEQNLPLTPSGVVYDSATRQPVRGAVVSVTGPAGFNPARHLLGGVEALNQTTGSDGVYQFGLLNDFPAGVYKLAITSYPVGYVPAESAKIPACQGAASVMASTNAALIQKSDGAPAPGVNLHKPNACVGAVPGGADTTQYYYTFTVGTNGAPVVNNHLPIDKIEAAGLALTKTGDKQQLEFGESLLYTVTVRQTSGSAVAQATVRDSLPAGFSLVPGTVKVDGKPVADPVPALGPVLAFNLGPLASNKQAVLTYRLRAGVGSLQGDGINRAIAYACNVAGGCVTSGAYQPLPGAYPSNKAEYKVRLSGGVFTEQACVAGKVFVDCNGNSVQDSEELGVPGVRLYLEDGTSFTTDVEGKYSFCGLSPKSHVLKADSLTLPRGSRLTTTSNRNLGDANSIWLDTKNGELLRADFAEGSCSAPVIEQVKARRSQGGGRAPETEAPRLPGLKFDSKAPAAPRQATDSANQELVKPRQGAIPAGAGEARAQ</sequence>
<feature type="domain" description="SD-repeat containing protein B" evidence="6">
    <location>
        <begin position="2942"/>
        <end position="3009"/>
    </location>
</feature>
<accession>A0ABX0N909</accession>
<feature type="domain" description="DUF11" evidence="5">
    <location>
        <begin position="2790"/>
        <end position="2893"/>
    </location>
</feature>
<dbReference type="Proteomes" id="UP000621455">
    <property type="component" value="Unassembled WGS sequence"/>
</dbReference>
<feature type="domain" description="DUF11" evidence="5">
    <location>
        <begin position="1017"/>
        <end position="1144"/>
    </location>
</feature>
<dbReference type="SUPFAM" id="SSF117074">
    <property type="entry name" value="Hypothetical protein PA1324"/>
    <property type="match status" value="12"/>
</dbReference>
<dbReference type="InterPro" id="IPR051417">
    <property type="entry name" value="SDr/BOS_complex"/>
</dbReference>
<evidence type="ECO:0000256" key="3">
    <source>
        <dbReference type="ARBA" id="ARBA00022729"/>
    </source>
</evidence>
<evidence type="ECO:0000256" key="1">
    <source>
        <dbReference type="ARBA" id="ARBA00004613"/>
    </source>
</evidence>
<keyword evidence="3" id="KW-0732">Signal</keyword>
<evidence type="ECO:0000256" key="2">
    <source>
        <dbReference type="ARBA" id="ARBA00022525"/>
    </source>
</evidence>
<dbReference type="InterPro" id="IPR033764">
    <property type="entry name" value="Sdr_B"/>
</dbReference>
<evidence type="ECO:0000256" key="4">
    <source>
        <dbReference type="SAM" id="MobiDB-lite"/>
    </source>
</evidence>
<dbReference type="InterPro" id="IPR013783">
    <property type="entry name" value="Ig-like_fold"/>
</dbReference>
<feature type="domain" description="DUF11" evidence="5">
    <location>
        <begin position="563"/>
        <end position="697"/>
    </location>
</feature>
<reference evidence="7 8" key="1">
    <citation type="submission" date="2019-10" db="EMBL/GenBank/DDBJ databases">
        <title>Taxonomy of Antarctic Massilia spp.: description of Massilia rubra sp. nov., Massilia aquatica sp. nov., Massilia mucilaginosa sp. nov., Massilia frigida sp. nov. isolated from streams, lakes and regoliths.</title>
        <authorList>
            <person name="Holochova P."/>
            <person name="Sedlacek I."/>
            <person name="Kralova S."/>
            <person name="Maslanova I."/>
            <person name="Busse H.-J."/>
            <person name="Stankova E."/>
            <person name="Vrbovska V."/>
            <person name="Kovarovic V."/>
            <person name="Bartak M."/>
            <person name="Svec P."/>
            <person name="Pantucek R."/>
        </authorList>
    </citation>
    <scope>NUCLEOTIDE SEQUENCE [LARGE SCALE GENOMIC DNA]</scope>
    <source>
        <strain evidence="7 8">CCM 8695</strain>
    </source>
</reference>
<comment type="caution">
    <text evidence="7">The sequence shown here is derived from an EMBL/GenBank/DDBJ whole genome shotgun (WGS) entry which is preliminary data.</text>
</comment>
<dbReference type="EMBL" id="WHJG01000016">
    <property type="protein sequence ID" value="NHZ80833.1"/>
    <property type="molecule type" value="Genomic_DNA"/>
</dbReference>
<dbReference type="PANTHER" id="PTHR23303:SF15">
    <property type="entry name" value="COLOSSIN-A"/>
    <property type="match status" value="1"/>
</dbReference>
<feature type="domain" description="DUF11" evidence="5">
    <location>
        <begin position="704"/>
        <end position="829"/>
    </location>
</feature>
<feature type="region of interest" description="Disordered" evidence="4">
    <location>
        <begin position="3049"/>
        <end position="3108"/>
    </location>
</feature>
<feature type="domain" description="SD-repeat containing protein B" evidence="6">
    <location>
        <begin position="2137"/>
        <end position="2244"/>
    </location>
</feature>
<feature type="domain" description="SD-repeat containing protein B" evidence="6">
    <location>
        <begin position="2019"/>
        <end position="2093"/>
    </location>
</feature>
<keyword evidence="8" id="KW-1185">Reference proteome</keyword>
<evidence type="ECO:0000259" key="5">
    <source>
        <dbReference type="Pfam" id="PF01345"/>
    </source>
</evidence>
<feature type="domain" description="DUF11" evidence="5">
    <location>
        <begin position="44"/>
        <end position="166"/>
    </location>
</feature>
<dbReference type="InterPro" id="IPR001434">
    <property type="entry name" value="OmcB-like_DUF11"/>
</dbReference>
<dbReference type="SUPFAM" id="SSF49478">
    <property type="entry name" value="Cna protein B-type domain"/>
    <property type="match status" value="1"/>
</dbReference>